<dbReference type="NCBIfam" id="TIGR02532">
    <property type="entry name" value="IV_pilin_GFxxxE"/>
    <property type="match status" value="1"/>
</dbReference>
<dbReference type="OrthoDB" id="1680833at2"/>
<dbReference type="RefSeq" id="WP_132082757.1">
    <property type="nucleotide sequence ID" value="NZ_DAMAKO010000002.1"/>
</dbReference>
<keyword evidence="1" id="KW-0812">Transmembrane</keyword>
<keyword evidence="3" id="KW-1185">Reference proteome</keyword>
<dbReference type="Pfam" id="PF07963">
    <property type="entry name" value="N_methyl"/>
    <property type="match status" value="1"/>
</dbReference>
<gene>
    <name evidence="2" type="ORF">EV210_11463</name>
</gene>
<dbReference type="EMBL" id="SLUI01000014">
    <property type="protein sequence ID" value="TCL35046.1"/>
    <property type="molecule type" value="Genomic_DNA"/>
</dbReference>
<dbReference type="SUPFAM" id="SSF54523">
    <property type="entry name" value="Pili subunits"/>
    <property type="match status" value="1"/>
</dbReference>
<protein>
    <submittedName>
        <fullName evidence="2">Prepilin-type N-terminal cleavage/methylation domain-containing protein</fullName>
    </submittedName>
</protein>
<evidence type="ECO:0000313" key="3">
    <source>
        <dbReference type="Proteomes" id="UP000295063"/>
    </source>
</evidence>
<feature type="transmembrane region" description="Helical" evidence="1">
    <location>
        <begin position="12"/>
        <end position="41"/>
    </location>
</feature>
<proteinExistence type="predicted"/>
<dbReference type="AlphaFoldDB" id="A0A4R1Q393"/>
<keyword evidence="1" id="KW-0472">Membrane</keyword>
<dbReference type="Proteomes" id="UP000295063">
    <property type="component" value="Unassembled WGS sequence"/>
</dbReference>
<evidence type="ECO:0000256" key="1">
    <source>
        <dbReference type="SAM" id="Phobius"/>
    </source>
</evidence>
<keyword evidence="1" id="KW-1133">Transmembrane helix</keyword>
<reference evidence="2 3" key="1">
    <citation type="submission" date="2019-03" db="EMBL/GenBank/DDBJ databases">
        <title>Genomic Encyclopedia of Type Strains, Phase IV (KMG-IV): sequencing the most valuable type-strain genomes for metagenomic binning, comparative biology and taxonomic classification.</title>
        <authorList>
            <person name="Goeker M."/>
        </authorList>
    </citation>
    <scope>NUCLEOTIDE SEQUENCE [LARGE SCALE GENOMIC DNA]</scope>
    <source>
        <strain evidence="2 3">DSM 15969</strain>
    </source>
</reference>
<sequence length="172" mass="18846">MRKDASGQTGFTLLEVLICLTITAVLLAAMIPLFATSLALWRTSGSQSEVQQTARFAVDSMVRDLKYGSDIRKVDDNEISFIDVLGRRSGYRLSTSSHILYNLLSNDTPQPVTGSNIQTAVNVLVYGDYGSAKALFHVQEQTVYLYLTAVDTVTGQSFTVHTAVGRIASYLR</sequence>
<organism evidence="2 3">
    <name type="scientific">Anaerospora hongkongensis</name>
    <dbReference type="NCBI Taxonomy" id="244830"/>
    <lineage>
        <taxon>Bacteria</taxon>
        <taxon>Bacillati</taxon>
        <taxon>Bacillota</taxon>
        <taxon>Negativicutes</taxon>
        <taxon>Selenomonadales</taxon>
        <taxon>Sporomusaceae</taxon>
        <taxon>Anaerospora</taxon>
    </lineage>
</organism>
<dbReference type="InterPro" id="IPR045584">
    <property type="entry name" value="Pilin-like"/>
</dbReference>
<comment type="caution">
    <text evidence="2">The sequence shown here is derived from an EMBL/GenBank/DDBJ whole genome shotgun (WGS) entry which is preliminary data.</text>
</comment>
<dbReference type="InterPro" id="IPR012902">
    <property type="entry name" value="N_methyl_site"/>
</dbReference>
<name>A0A4R1Q393_9FIRM</name>
<evidence type="ECO:0000313" key="2">
    <source>
        <dbReference type="EMBL" id="TCL35046.1"/>
    </source>
</evidence>
<accession>A0A4R1Q393</accession>